<dbReference type="InterPro" id="IPR000073">
    <property type="entry name" value="AB_hydrolase_1"/>
</dbReference>
<dbReference type="InterPro" id="IPR050471">
    <property type="entry name" value="AB_hydrolase"/>
</dbReference>
<name>A0A4R2QVX8_9PSEU</name>
<dbReference type="PANTHER" id="PTHR43433:SF1">
    <property type="entry name" value="BLL5160 PROTEIN"/>
    <property type="match status" value="1"/>
</dbReference>
<organism evidence="2 3">
    <name type="scientific">Tamaricihabitans halophyticus</name>
    <dbReference type="NCBI Taxonomy" id="1262583"/>
    <lineage>
        <taxon>Bacteria</taxon>
        <taxon>Bacillati</taxon>
        <taxon>Actinomycetota</taxon>
        <taxon>Actinomycetes</taxon>
        <taxon>Pseudonocardiales</taxon>
        <taxon>Pseudonocardiaceae</taxon>
        <taxon>Tamaricihabitans</taxon>
    </lineage>
</organism>
<dbReference type="GO" id="GO:0003824">
    <property type="term" value="F:catalytic activity"/>
    <property type="evidence" value="ECO:0007669"/>
    <property type="project" value="UniProtKB-ARBA"/>
</dbReference>
<comment type="caution">
    <text evidence="2">The sequence shown here is derived from an EMBL/GenBank/DDBJ whole genome shotgun (WGS) entry which is preliminary data.</text>
</comment>
<protein>
    <submittedName>
        <fullName evidence="2">Pimeloyl-ACP methyl ester carboxylesterase</fullName>
    </submittedName>
</protein>
<dbReference type="RefSeq" id="WP_132877681.1">
    <property type="nucleotide sequence ID" value="NZ_SLXQ01000005.1"/>
</dbReference>
<keyword evidence="3" id="KW-1185">Reference proteome</keyword>
<dbReference type="PANTHER" id="PTHR43433">
    <property type="entry name" value="HYDROLASE, ALPHA/BETA FOLD FAMILY PROTEIN"/>
    <property type="match status" value="1"/>
</dbReference>
<gene>
    <name evidence="2" type="ORF">EV191_105326</name>
</gene>
<dbReference type="OrthoDB" id="5422338at2"/>
<feature type="domain" description="AB hydrolase-1" evidence="1">
    <location>
        <begin position="78"/>
        <end position="336"/>
    </location>
</feature>
<reference evidence="2 3" key="1">
    <citation type="submission" date="2019-03" db="EMBL/GenBank/DDBJ databases">
        <title>Genomic Encyclopedia of Type Strains, Phase IV (KMG-IV): sequencing the most valuable type-strain genomes for metagenomic binning, comparative biology and taxonomic classification.</title>
        <authorList>
            <person name="Goeker M."/>
        </authorList>
    </citation>
    <scope>NUCLEOTIDE SEQUENCE [LARGE SCALE GENOMIC DNA]</scope>
    <source>
        <strain evidence="2 3">DSM 45765</strain>
    </source>
</reference>
<dbReference type="Gene3D" id="3.40.50.1820">
    <property type="entry name" value="alpha/beta hydrolase"/>
    <property type="match status" value="1"/>
</dbReference>
<dbReference type="AlphaFoldDB" id="A0A4R2QVX8"/>
<dbReference type="SUPFAM" id="SSF53474">
    <property type="entry name" value="alpha/beta-Hydrolases"/>
    <property type="match status" value="1"/>
</dbReference>
<dbReference type="Proteomes" id="UP000294911">
    <property type="component" value="Unassembled WGS sequence"/>
</dbReference>
<dbReference type="Pfam" id="PF12697">
    <property type="entry name" value="Abhydrolase_6"/>
    <property type="match status" value="1"/>
</dbReference>
<sequence length="364" mass="39092">MRWTKRALGIAGGALATGAAVGVLARGAKKGRASDQLDGEPLGELVPDRTSTVAAEDGAPLYVAEVDPADGSAAELAIVYVHGFALSQRSWYFQRRDLAALTVPRVRQVFYDHRSHGRSARAPAETHTLEQLGRDLGTVLRSLAPTGPVVLIGHSMGGMTIMSLAEQEPELFAERISGVALVSTAAGEVGGRGLPRGVLSRYNPVTRGVRGLASWQPGLVELARAAGGQLTRPAVRRLAFGDRDVSPRLVDFMMDMLNDTPVQVLTEFVDTLGAHNRYAALAGLKFAETQVISGDADLLTQFSHAERIAAELPNAELVRVRGAGHMAMLEQTEFVNSALIDLLQRASGRTDTRSSSRRWLWKAR</sequence>
<dbReference type="EMBL" id="SLXQ01000005">
    <property type="protein sequence ID" value="TCP53259.1"/>
    <property type="molecule type" value="Genomic_DNA"/>
</dbReference>
<evidence type="ECO:0000313" key="2">
    <source>
        <dbReference type="EMBL" id="TCP53259.1"/>
    </source>
</evidence>
<evidence type="ECO:0000259" key="1">
    <source>
        <dbReference type="Pfam" id="PF12697"/>
    </source>
</evidence>
<proteinExistence type="predicted"/>
<evidence type="ECO:0000313" key="3">
    <source>
        <dbReference type="Proteomes" id="UP000294911"/>
    </source>
</evidence>
<accession>A0A4R2QVX8</accession>
<dbReference type="InterPro" id="IPR029058">
    <property type="entry name" value="AB_hydrolase_fold"/>
</dbReference>